<proteinExistence type="predicted"/>
<dbReference type="AlphaFoldDB" id="A0A6G0Y8C7"/>
<name>A0A6G0Y8C7_APHCR</name>
<dbReference type="Proteomes" id="UP000478052">
    <property type="component" value="Unassembled WGS sequence"/>
</dbReference>
<dbReference type="EMBL" id="VUJU01005571">
    <property type="protein sequence ID" value="KAF0750843.1"/>
    <property type="molecule type" value="Genomic_DNA"/>
</dbReference>
<evidence type="ECO:0000313" key="1">
    <source>
        <dbReference type="EMBL" id="KAF0750843.1"/>
    </source>
</evidence>
<comment type="caution">
    <text evidence="1">The sequence shown here is derived from an EMBL/GenBank/DDBJ whole genome shotgun (WGS) entry which is preliminary data.</text>
</comment>
<gene>
    <name evidence="1" type="ORF">FWK35_00023865</name>
</gene>
<accession>A0A6G0Y8C7</accession>
<evidence type="ECO:0000313" key="2">
    <source>
        <dbReference type="Proteomes" id="UP000478052"/>
    </source>
</evidence>
<reference evidence="1 2" key="1">
    <citation type="submission" date="2019-08" db="EMBL/GenBank/DDBJ databases">
        <title>Whole genome of Aphis craccivora.</title>
        <authorList>
            <person name="Voronova N.V."/>
            <person name="Shulinski R.S."/>
            <person name="Bandarenka Y.V."/>
            <person name="Zhorov D.G."/>
            <person name="Warner D."/>
        </authorList>
    </citation>
    <scope>NUCLEOTIDE SEQUENCE [LARGE SCALE GENOMIC DNA]</scope>
    <source>
        <strain evidence="1">180601</strain>
        <tissue evidence="1">Whole Body</tissue>
    </source>
</reference>
<keyword evidence="2" id="KW-1185">Reference proteome</keyword>
<organism evidence="1 2">
    <name type="scientific">Aphis craccivora</name>
    <name type="common">Cowpea aphid</name>
    <dbReference type="NCBI Taxonomy" id="307492"/>
    <lineage>
        <taxon>Eukaryota</taxon>
        <taxon>Metazoa</taxon>
        <taxon>Ecdysozoa</taxon>
        <taxon>Arthropoda</taxon>
        <taxon>Hexapoda</taxon>
        <taxon>Insecta</taxon>
        <taxon>Pterygota</taxon>
        <taxon>Neoptera</taxon>
        <taxon>Paraneoptera</taxon>
        <taxon>Hemiptera</taxon>
        <taxon>Sternorrhyncha</taxon>
        <taxon>Aphidomorpha</taxon>
        <taxon>Aphidoidea</taxon>
        <taxon>Aphididae</taxon>
        <taxon>Aphidini</taxon>
        <taxon>Aphis</taxon>
        <taxon>Aphis</taxon>
    </lineage>
</organism>
<protein>
    <submittedName>
        <fullName evidence="1">Transposable element P transposase</fullName>
    </submittedName>
</protein>
<sequence>MHAKQFSKSFIKKKLTQTQIFDMPEDLIKAFVLQRTYIRIKQLNDDLRTEQLNCKRCLTSKRKPIKKMKKMIT</sequence>